<gene>
    <name evidence="14" type="primary">LOC112048770</name>
</gene>
<feature type="region of interest" description="Disordered" evidence="11">
    <location>
        <begin position="281"/>
        <end position="393"/>
    </location>
</feature>
<dbReference type="AlphaFoldDB" id="A0A6J1NGI0"/>
<evidence type="ECO:0000256" key="7">
    <source>
        <dbReference type="ARBA" id="ARBA00022927"/>
    </source>
</evidence>
<dbReference type="GeneID" id="112048770"/>
<keyword evidence="9" id="KW-0811">Translocation</keyword>
<sequence>MADKRKAKKRKEEFGEPAESEKPTSEEYAVAKWLKANVPTKKTKFLNHHVEYFTGTKAVDALLTSKWATGKNPIFSTRHDVTDYLHKMLLHKLFHRAKKVPVSEQELKGKSKKKDAEKSSKSGDEKDESKALSASESKDTKEGKDKEKEKEKEKKKRKIRLEMHMEQMFLDSLDAYVWIYDPMPWYYWLCGALVVFGTIGVCMFPLWPATVRKGVYYLSIAAAAFLVLIIALAVLRVVVFCLVWLLTLSRHHLWLLPNLTEDVGFFASFWPLYKYEYRGPGADSDKASKSKKKRKKDKHSDEEDEKTPLVQAEPTESTSTEATSVQDDAVDTKDETTEPSPSADKLSESESENSQRSSTDRDFEIVEPGDVEGSDSKEGSDTKEEPDPKGSNT</sequence>
<dbReference type="KEGG" id="bany:112048770"/>
<feature type="region of interest" description="Disordered" evidence="11">
    <location>
        <begin position="101"/>
        <end position="156"/>
    </location>
</feature>
<evidence type="ECO:0000256" key="3">
    <source>
        <dbReference type="ARBA" id="ARBA00021257"/>
    </source>
</evidence>
<keyword evidence="5 12" id="KW-0812">Transmembrane</keyword>
<feature type="compositionally biased region" description="Basic and acidic residues" evidence="11">
    <location>
        <begin position="374"/>
        <end position="393"/>
    </location>
</feature>
<evidence type="ECO:0000256" key="2">
    <source>
        <dbReference type="ARBA" id="ARBA00010604"/>
    </source>
</evidence>
<feature type="transmembrane region" description="Helical" evidence="12">
    <location>
        <begin position="214"/>
        <end position="247"/>
    </location>
</feature>
<keyword evidence="7" id="KW-0653">Protein transport</keyword>
<keyword evidence="8 12" id="KW-1133">Transmembrane helix</keyword>
<evidence type="ECO:0000256" key="12">
    <source>
        <dbReference type="SAM" id="Phobius"/>
    </source>
</evidence>
<accession>A0A6J1NGI0</accession>
<evidence type="ECO:0000256" key="10">
    <source>
        <dbReference type="ARBA" id="ARBA00023136"/>
    </source>
</evidence>
<organism evidence="13 14">
    <name type="scientific">Bicyclus anynana</name>
    <name type="common">Squinting bush brown butterfly</name>
    <dbReference type="NCBI Taxonomy" id="110368"/>
    <lineage>
        <taxon>Eukaryota</taxon>
        <taxon>Metazoa</taxon>
        <taxon>Ecdysozoa</taxon>
        <taxon>Arthropoda</taxon>
        <taxon>Hexapoda</taxon>
        <taxon>Insecta</taxon>
        <taxon>Pterygota</taxon>
        <taxon>Neoptera</taxon>
        <taxon>Endopterygota</taxon>
        <taxon>Lepidoptera</taxon>
        <taxon>Glossata</taxon>
        <taxon>Ditrysia</taxon>
        <taxon>Papilionoidea</taxon>
        <taxon>Nymphalidae</taxon>
        <taxon>Satyrinae</taxon>
        <taxon>Satyrini</taxon>
        <taxon>Mycalesina</taxon>
        <taxon>Bicyclus</taxon>
    </lineage>
</organism>
<dbReference type="Proteomes" id="UP001652582">
    <property type="component" value="Chromosome 14"/>
</dbReference>
<name>A0A6J1NGI0_BICAN</name>
<dbReference type="PANTHER" id="PTHR12443:SF9">
    <property type="entry name" value="TRANSLOCATION PROTEIN SEC62"/>
    <property type="match status" value="1"/>
</dbReference>
<reference evidence="14" key="1">
    <citation type="submission" date="2025-08" db="UniProtKB">
        <authorList>
            <consortium name="RefSeq"/>
        </authorList>
    </citation>
    <scope>IDENTIFICATION</scope>
</reference>
<evidence type="ECO:0000313" key="14">
    <source>
        <dbReference type="RefSeq" id="XP_023942186.1"/>
    </source>
</evidence>
<evidence type="ECO:0000256" key="6">
    <source>
        <dbReference type="ARBA" id="ARBA00022824"/>
    </source>
</evidence>
<feature type="transmembrane region" description="Helical" evidence="12">
    <location>
        <begin position="185"/>
        <end position="207"/>
    </location>
</feature>
<dbReference type="OrthoDB" id="200187at2759"/>
<dbReference type="GO" id="GO:0005789">
    <property type="term" value="C:endoplasmic reticulum membrane"/>
    <property type="evidence" value="ECO:0007669"/>
    <property type="project" value="UniProtKB-SubCell"/>
</dbReference>
<evidence type="ECO:0000256" key="9">
    <source>
        <dbReference type="ARBA" id="ARBA00023010"/>
    </source>
</evidence>
<evidence type="ECO:0000256" key="5">
    <source>
        <dbReference type="ARBA" id="ARBA00022692"/>
    </source>
</evidence>
<evidence type="ECO:0000256" key="11">
    <source>
        <dbReference type="SAM" id="MobiDB-lite"/>
    </source>
</evidence>
<feature type="region of interest" description="Disordered" evidence="11">
    <location>
        <begin position="1"/>
        <end position="25"/>
    </location>
</feature>
<evidence type="ECO:0000313" key="13">
    <source>
        <dbReference type="Proteomes" id="UP001652582"/>
    </source>
</evidence>
<dbReference type="CTD" id="34333"/>
<evidence type="ECO:0000256" key="1">
    <source>
        <dbReference type="ARBA" id="ARBA00004477"/>
    </source>
</evidence>
<dbReference type="GO" id="GO:0031204">
    <property type="term" value="P:post-translational protein targeting to membrane, translocation"/>
    <property type="evidence" value="ECO:0007669"/>
    <property type="project" value="TreeGrafter"/>
</dbReference>
<keyword evidence="4" id="KW-0813">Transport</keyword>
<comment type="subcellular location">
    <subcellularLocation>
        <location evidence="1">Endoplasmic reticulum membrane</location>
        <topology evidence="1">Multi-pass membrane protein</topology>
    </subcellularLocation>
</comment>
<feature type="compositionally biased region" description="Basic and acidic residues" evidence="11">
    <location>
        <begin position="105"/>
        <end position="152"/>
    </location>
</feature>
<feature type="compositionally biased region" description="Low complexity" evidence="11">
    <location>
        <begin position="312"/>
        <end position="324"/>
    </location>
</feature>
<dbReference type="RefSeq" id="XP_023942186.1">
    <property type="nucleotide sequence ID" value="XM_024086418.2"/>
</dbReference>
<evidence type="ECO:0000256" key="8">
    <source>
        <dbReference type="ARBA" id="ARBA00022989"/>
    </source>
</evidence>
<dbReference type="Pfam" id="PF03839">
    <property type="entry name" value="Sec62"/>
    <property type="match status" value="1"/>
</dbReference>
<keyword evidence="6" id="KW-0256">Endoplasmic reticulum</keyword>
<keyword evidence="13" id="KW-1185">Reference proteome</keyword>
<keyword evidence="10 12" id="KW-0472">Membrane</keyword>
<protein>
    <recommendedName>
        <fullName evidence="3">Translocation protein SEC62</fullName>
    </recommendedName>
</protein>
<dbReference type="InterPro" id="IPR004728">
    <property type="entry name" value="Sec62"/>
</dbReference>
<proteinExistence type="inferred from homology"/>
<evidence type="ECO:0000256" key="4">
    <source>
        <dbReference type="ARBA" id="ARBA00022448"/>
    </source>
</evidence>
<comment type="similarity">
    <text evidence="2">Belongs to the SEC62 family.</text>
</comment>
<dbReference type="PANTHER" id="PTHR12443">
    <property type="entry name" value="TRANSLOCATION PROTEIN SEC62"/>
    <property type="match status" value="1"/>
</dbReference>